<feature type="transmembrane region" description="Helical" evidence="1">
    <location>
        <begin position="190"/>
        <end position="209"/>
    </location>
</feature>
<reference evidence="2 3" key="1">
    <citation type="submission" date="2016-11" db="EMBL/GenBank/DDBJ databases">
        <authorList>
            <person name="Jaros S."/>
            <person name="Januszkiewicz K."/>
            <person name="Wedrychowicz H."/>
        </authorList>
    </citation>
    <scope>NUCLEOTIDE SEQUENCE [LARGE SCALE GENOMIC DNA]</scope>
    <source>
        <strain evidence="2 3">DSM 21864</strain>
    </source>
</reference>
<dbReference type="PANTHER" id="PTHR37305">
    <property type="entry name" value="INTEGRAL MEMBRANE PROTEIN-RELATED"/>
    <property type="match status" value="1"/>
</dbReference>
<dbReference type="OrthoDB" id="66636at2"/>
<dbReference type="RefSeq" id="WP_073003914.1">
    <property type="nucleotide sequence ID" value="NZ_FQZO01000001.1"/>
</dbReference>
<name>A0A1M6BLM7_9CLOT</name>
<keyword evidence="1" id="KW-0472">Membrane</keyword>
<organism evidence="2 3">
    <name type="scientific">Clostridium amylolyticum</name>
    <dbReference type="NCBI Taxonomy" id="1121298"/>
    <lineage>
        <taxon>Bacteria</taxon>
        <taxon>Bacillati</taxon>
        <taxon>Bacillota</taxon>
        <taxon>Clostridia</taxon>
        <taxon>Eubacteriales</taxon>
        <taxon>Clostridiaceae</taxon>
        <taxon>Clostridium</taxon>
    </lineage>
</organism>
<evidence type="ECO:0000313" key="3">
    <source>
        <dbReference type="Proteomes" id="UP000184080"/>
    </source>
</evidence>
<dbReference type="PANTHER" id="PTHR37305:SF2">
    <property type="entry name" value="BACITRACIN TRANSPORT PERMEASE PROTEIN BCRB"/>
    <property type="match status" value="1"/>
</dbReference>
<dbReference type="GO" id="GO:0005886">
    <property type="term" value="C:plasma membrane"/>
    <property type="evidence" value="ECO:0007669"/>
    <property type="project" value="UniProtKB-SubCell"/>
</dbReference>
<feature type="transmembrane region" description="Helical" evidence="1">
    <location>
        <begin position="124"/>
        <end position="149"/>
    </location>
</feature>
<evidence type="ECO:0000256" key="1">
    <source>
        <dbReference type="SAM" id="Phobius"/>
    </source>
</evidence>
<proteinExistence type="predicted"/>
<protein>
    <submittedName>
        <fullName evidence="2">ABC-2 type transport system permease protein</fullName>
    </submittedName>
</protein>
<feature type="transmembrane region" description="Helical" evidence="1">
    <location>
        <begin position="240"/>
        <end position="258"/>
    </location>
</feature>
<keyword evidence="1" id="KW-1133">Transmembrane helix</keyword>
<dbReference type="STRING" id="1121298.SAMN05444401_0822"/>
<dbReference type="Proteomes" id="UP000184080">
    <property type="component" value="Unassembled WGS sequence"/>
</dbReference>
<dbReference type="AlphaFoldDB" id="A0A1M6BLM7"/>
<dbReference type="GO" id="GO:0140359">
    <property type="term" value="F:ABC-type transporter activity"/>
    <property type="evidence" value="ECO:0007669"/>
    <property type="project" value="InterPro"/>
</dbReference>
<accession>A0A1M6BLM7</accession>
<dbReference type="Pfam" id="PF12679">
    <property type="entry name" value="ABC2_membrane_2"/>
    <property type="match status" value="1"/>
</dbReference>
<dbReference type="EMBL" id="FQZO01000001">
    <property type="protein sequence ID" value="SHI49625.1"/>
    <property type="molecule type" value="Genomic_DNA"/>
</dbReference>
<keyword evidence="1" id="KW-0812">Transmembrane</keyword>
<gene>
    <name evidence="2" type="ORF">SAMN05444401_0822</name>
</gene>
<keyword evidence="3" id="KW-1185">Reference proteome</keyword>
<feature type="transmembrane region" description="Helical" evidence="1">
    <location>
        <begin position="75"/>
        <end position="97"/>
    </location>
</feature>
<sequence length="265" mass="29452">MSFPLFKSTLKRNWMLLIIFFMVLLLYSVEMISMYNPESMKQFDEMLELLPKGLIDAMGFGKVAGDLSGYIASTLYGMIMLVFPMIYCIILGGRVVARPVDSGYMAYYLSTPNSRTKIIMTQGIYAVLSIIVLFAVTFVSTVAACNLMFPGKLVVSQYINVVLITLLVNLSVMMICFFFSCLFSDATKAMGFGSAVPIGFFLMTMIANASDKLKDLNNYSIYGLYDPTTIAHDGIPTGLMVFYIGLIVVLFTASILVFRKKNLSI</sequence>
<evidence type="ECO:0000313" key="2">
    <source>
        <dbReference type="EMBL" id="SHI49625.1"/>
    </source>
</evidence>
<feature type="transmembrane region" description="Helical" evidence="1">
    <location>
        <begin position="161"/>
        <end position="183"/>
    </location>
</feature>